<protein>
    <recommendedName>
        <fullName evidence="3">F-box domain-containing protein</fullName>
    </recommendedName>
</protein>
<comment type="caution">
    <text evidence="1">The sequence shown here is derived from an EMBL/GenBank/DDBJ whole genome shotgun (WGS) entry which is preliminary data.</text>
</comment>
<evidence type="ECO:0000313" key="1">
    <source>
        <dbReference type="EMBL" id="KAF4611477.1"/>
    </source>
</evidence>
<evidence type="ECO:0008006" key="3">
    <source>
        <dbReference type="Google" id="ProtNLM"/>
    </source>
</evidence>
<gene>
    <name evidence="1" type="ORF">D9613_003903</name>
</gene>
<keyword evidence="2" id="KW-1185">Reference proteome</keyword>
<dbReference type="Proteomes" id="UP000521872">
    <property type="component" value="Unassembled WGS sequence"/>
</dbReference>
<name>A0A8H4QI21_9AGAR</name>
<sequence>MFLTFFICCIVSETETNRERHSRSRRVPDDDRRGREVRGETEHSILIIFMNGLASLTTVPQEVLEHIAFYAGTDTLLGPPTSLLPLLSCNRTIHDGLSFSSNPYLYARIFHHKFDVSAPLARLGSDRLNSKALAHELRRRCLVLKRLRSRMDSKTRGALRQEAGDDGITLQDLLLTSYIMLLENEGKNKQQLLDFGGMKGWIKEFWFDQHGASYAIYNIRIGRWPARGTETALAMWIYWFLLKGDEYRRSINEGVESPINIIKAMALGAHLYDLTNVPWTDFEPSPRDERPSADVVLYGESIQIVPPPLATPAILSFLTLVNSARSIPLTPSDAPLPDQPYREWDSEWARCFVKPKRDITECFRPGSIEGIWEGFFTYTEFTAYAGMLAGAAPTIIQKGVVGRHQQTWKLREYHLLAPDHSDSDSGIDLDVDAVHPLPPGDPLRSYFPIGTQIREHFDGLMVENLRTREVRSYKHGSLPINASSEEQQRVKDIIITGEGHSAWGQFNLVGRVRPCDGFISLSKDYVDGDRGKWLYRGYLVGNANGNFAGRWRDTLSPADVAGYEGCFAMSRRR</sequence>
<evidence type="ECO:0000313" key="2">
    <source>
        <dbReference type="Proteomes" id="UP000521872"/>
    </source>
</evidence>
<accession>A0A8H4QI21</accession>
<organism evidence="1 2">
    <name type="scientific">Agrocybe pediades</name>
    <dbReference type="NCBI Taxonomy" id="84607"/>
    <lineage>
        <taxon>Eukaryota</taxon>
        <taxon>Fungi</taxon>
        <taxon>Dikarya</taxon>
        <taxon>Basidiomycota</taxon>
        <taxon>Agaricomycotina</taxon>
        <taxon>Agaricomycetes</taxon>
        <taxon>Agaricomycetidae</taxon>
        <taxon>Agaricales</taxon>
        <taxon>Agaricineae</taxon>
        <taxon>Strophariaceae</taxon>
        <taxon>Agrocybe</taxon>
    </lineage>
</organism>
<reference evidence="1 2" key="1">
    <citation type="submission" date="2019-12" db="EMBL/GenBank/DDBJ databases">
        <authorList>
            <person name="Floudas D."/>
            <person name="Bentzer J."/>
            <person name="Ahren D."/>
            <person name="Johansson T."/>
            <person name="Persson P."/>
            <person name="Tunlid A."/>
        </authorList>
    </citation>
    <scope>NUCLEOTIDE SEQUENCE [LARGE SCALE GENOMIC DNA]</scope>
    <source>
        <strain evidence="1 2">CBS 102.39</strain>
    </source>
</reference>
<dbReference type="AlphaFoldDB" id="A0A8H4QI21"/>
<dbReference type="EMBL" id="JAACJL010000057">
    <property type="protein sequence ID" value="KAF4611477.1"/>
    <property type="molecule type" value="Genomic_DNA"/>
</dbReference>
<proteinExistence type="predicted"/>